<dbReference type="InParanoid" id="H2Z928"/>
<reference evidence="6" key="2">
    <citation type="submission" date="2025-08" db="UniProtKB">
        <authorList>
            <consortium name="Ensembl"/>
        </authorList>
    </citation>
    <scope>IDENTIFICATION</scope>
</reference>
<accession>H2Z928</accession>
<dbReference type="GO" id="GO:0005739">
    <property type="term" value="C:mitochondrion"/>
    <property type="evidence" value="ECO:0007669"/>
    <property type="project" value="TreeGrafter"/>
</dbReference>
<dbReference type="Pfam" id="PF16113">
    <property type="entry name" value="ECH_2"/>
    <property type="match status" value="1"/>
</dbReference>
<keyword evidence="4" id="KW-0443">Lipid metabolism</keyword>
<dbReference type="Ensembl" id="ENSCSAVT00000014256.1">
    <property type="protein sequence ID" value="ENSCSAVP00000014093.1"/>
    <property type="gene ID" value="ENSCSAVG00000008266.1"/>
</dbReference>
<keyword evidence="7" id="KW-1185">Reference proteome</keyword>
<dbReference type="InterPro" id="IPR052377">
    <property type="entry name" value="Mitochondrial_ECH-domain"/>
</dbReference>
<dbReference type="PANTHER" id="PTHR43602:SF1">
    <property type="entry name" value="ENOYL-COA HYDRATASE DOMAIN-CONTAINING PROTEIN 3, MITOCHONDRIAL"/>
    <property type="match status" value="1"/>
</dbReference>
<keyword evidence="3" id="KW-0276">Fatty acid metabolism</keyword>
<name>H2Z928_CIOSA</name>
<dbReference type="HOGENOM" id="CLU_1495689_0_0_1"/>
<reference evidence="6" key="3">
    <citation type="submission" date="2025-09" db="UniProtKB">
        <authorList>
            <consortium name="Ensembl"/>
        </authorList>
    </citation>
    <scope>IDENTIFICATION</scope>
</reference>
<dbReference type="PANTHER" id="PTHR43602">
    <property type="match status" value="1"/>
</dbReference>
<organism evidence="6 7">
    <name type="scientific">Ciona savignyi</name>
    <name type="common">Pacific transparent sea squirt</name>
    <dbReference type="NCBI Taxonomy" id="51511"/>
    <lineage>
        <taxon>Eukaryota</taxon>
        <taxon>Metazoa</taxon>
        <taxon>Chordata</taxon>
        <taxon>Tunicata</taxon>
        <taxon>Ascidiacea</taxon>
        <taxon>Phlebobranchia</taxon>
        <taxon>Cionidae</taxon>
        <taxon>Ciona</taxon>
    </lineage>
</organism>
<dbReference type="EC" id="3.1.2.4" evidence="2"/>
<evidence type="ECO:0000256" key="3">
    <source>
        <dbReference type="ARBA" id="ARBA00022832"/>
    </source>
</evidence>
<evidence type="ECO:0000256" key="1">
    <source>
        <dbReference type="ARBA" id="ARBA00001709"/>
    </source>
</evidence>
<comment type="catalytic activity">
    <reaction evidence="1">
        <text>3-hydroxy-2-methylpropanoyl-CoA + H2O = 3-hydroxy-2-methylpropanoate + CoA + H(+)</text>
        <dbReference type="Rhea" id="RHEA:20888"/>
        <dbReference type="ChEBI" id="CHEBI:11805"/>
        <dbReference type="ChEBI" id="CHEBI:15377"/>
        <dbReference type="ChEBI" id="CHEBI:15378"/>
        <dbReference type="ChEBI" id="CHEBI:57287"/>
        <dbReference type="ChEBI" id="CHEBI:57340"/>
        <dbReference type="EC" id="3.1.2.4"/>
    </reaction>
</comment>
<evidence type="ECO:0000313" key="7">
    <source>
        <dbReference type="Proteomes" id="UP000007875"/>
    </source>
</evidence>
<dbReference type="GO" id="GO:0006631">
    <property type="term" value="P:fatty acid metabolic process"/>
    <property type="evidence" value="ECO:0007669"/>
    <property type="project" value="UniProtKB-KW"/>
</dbReference>
<evidence type="ECO:0000313" key="6">
    <source>
        <dbReference type="Ensembl" id="ENSCSAVP00000014093.1"/>
    </source>
</evidence>
<dbReference type="GO" id="GO:0016836">
    <property type="term" value="F:hydro-lyase activity"/>
    <property type="evidence" value="ECO:0007669"/>
    <property type="project" value="TreeGrafter"/>
</dbReference>
<dbReference type="GeneTree" id="ENSGT00940000157926"/>
<sequence length="180" mass="19878">MSTSKLASRHMTTTTEPLTLCTQENGIRRIVLNNPAKRNALSCKMMESLRENILNDVKDLDLRVIVISANGPAFCAGHDLKELVSIKKRSEHAKLFRMCSDIMGDHPGHPRACYCTSGRHSYRCRLPTSGELRHGCGVRESYVLRSGSKHRSVLLHASGGAREISSTEASVGHVAYWGCD</sequence>
<protein>
    <recommendedName>
        <fullName evidence="2">3-hydroxyisobutyryl-CoA hydrolase</fullName>
        <ecNumber evidence="2">3.1.2.4</ecNumber>
    </recommendedName>
</protein>
<proteinExistence type="predicted"/>
<feature type="domain" description="Enoyl-CoA hydratase/isomerase" evidence="5">
    <location>
        <begin position="27"/>
        <end position="96"/>
    </location>
</feature>
<reference evidence="7" key="1">
    <citation type="submission" date="2003-08" db="EMBL/GenBank/DDBJ databases">
        <authorList>
            <person name="Birren B."/>
            <person name="Nusbaum C."/>
            <person name="Abebe A."/>
            <person name="Abouelleil A."/>
            <person name="Adekoya E."/>
            <person name="Ait-zahra M."/>
            <person name="Allen N."/>
            <person name="Allen T."/>
            <person name="An P."/>
            <person name="Anderson M."/>
            <person name="Anderson S."/>
            <person name="Arachchi H."/>
            <person name="Armbruster J."/>
            <person name="Bachantsang P."/>
            <person name="Baldwin J."/>
            <person name="Barry A."/>
            <person name="Bayul T."/>
            <person name="Blitshsteyn B."/>
            <person name="Bloom T."/>
            <person name="Blye J."/>
            <person name="Boguslavskiy L."/>
            <person name="Borowsky M."/>
            <person name="Boukhgalter B."/>
            <person name="Brunache A."/>
            <person name="Butler J."/>
            <person name="Calixte N."/>
            <person name="Calvo S."/>
            <person name="Camarata J."/>
            <person name="Campo K."/>
            <person name="Chang J."/>
            <person name="Cheshatsang Y."/>
            <person name="Citroen M."/>
            <person name="Collymore A."/>
            <person name="Considine T."/>
            <person name="Cook A."/>
            <person name="Cooke P."/>
            <person name="Corum B."/>
            <person name="Cuomo C."/>
            <person name="David R."/>
            <person name="Dawoe T."/>
            <person name="Degray S."/>
            <person name="Dodge S."/>
            <person name="Dooley K."/>
            <person name="Dorje P."/>
            <person name="Dorjee K."/>
            <person name="Dorris L."/>
            <person name="Duffey N."/>
            <person name="Dupes A."/>
            <person name="Elkins T."/>
            <person name="Engels R."/>
            <person name="Erickson J."/>
            <person name="Farina A."/>
            <person name="Faro S."/>
            <person name="Ferreira P."/>
            <person name="Fischer H."/>
            <person name="Fitzgerald M."/>
            <person name="Foley K."/>
            <person name="Gage D."/>
            <person name="Galagan J."/>
            <person name="Gearin G."/>
            <person name="Gnerre S."/>
            <person name="Gnirke A."/>
            <person name="Goyette A."/>
            <person name="Graham J."/>
            <person name="Grandbois E."/>
            <person name="Gyaltsen K."/>
            <person name="Hafez N."/>
            <person name="Hagopian D."/>
            <person name="Hagos B."/>
            <person name="Hall J."/>
            <person name="Hatcher B."/>
            <person name="Heller A."/>
            <person name="Higgins H."/>
            <person name="Honan T."/>
            <person name="Horn A."/>
            <person name="Houde N."/>
            <person name="Hughes L."/>
            <person name="Hulme W."/>
            <person name="Husby E."/>
            <person name="Iliev I."/>
            <person name="Jaffe D."/>
            <person name="Jones C."/>
            <person name="Kamal M."/>
            <person name="Kamat A."/>
            <person name="Kamvysselis M."/>
            <person name="Karlsson E."/>
            <person name="Kells C."/>
            <person name="Kieu A."/>
            <person name="Kisner P."/>
            <person name="Kodira C."/>
            <person name="Kulbokas E."/>
            <person name="Labutti K."/>
            <person name="Lama D."/>
            <person name="Landers T."/>
            <person name="Leger J."/>
            <person name="Levine S."/>
            <person name="Lewis D."/>
            <person name="Lewis T."/>
            <person name="Lindblad-toh K."/>
            <person name="Liu X."/>
            <person name="Lokyitsang T."/>
            <person name="Lokyitsang Y."/>
            <person name="Lucien O."/>
            <person name="Lui A."/>
            <person name="Ma L.J."/>
            <person name="Mabbitt R."/>
            <person name="Macdonald J."/>
            <person name="Maclean C."/>
            <person name="Major J."/>
            <person name="Manning J."/>
            <person name="Marabella R."/>
            <person name="Maru K."/>
            <person name="Matthews C."/>
            <person name="Mauceli E."/>
            <person name="Mccarthy M."/>
            <person name="Mcdonough S."/>
            <person name="Mcghee T."/>
            <person name="Meldrim J."/>
            <person name="Meneus L."/>
            <person name="Mesirov J."/>
            <person name="Mihalev A."/>
            <person name="Mihova T."/>
            <person name="Mikkelsen T."/>
            <person name="Mlenga V."/>
            <person name="Moru K."/>
            <person name="Mozes J."/>
            <person name="Mulrain L."/>
            <person name="Munson G."/>
            <person name="Naylor J."/>
            <person name="Newes C."/>
            <person name="Nguyen C."/>
            <person name="Nguyen N."/>
            <person name="Nguyen T."/>
            <person name="Nicol R."/>
            <person name="Nielsen C."/>
            <person name="Nizzari M."/>
            <person name="Norbu C."/>
            <person name="Norbu N."/>
            <person name="O'donnell P."/>
            <person name="Okoawo O."/>
            <person name="O'leary S."/>
            <person name="Omotosho B."/>
            <person name="O'neill K."/>
            <person name="Osman S."/>
            <person name="Parker S."/>
            <person name="Perrin D."/>
            <person name="Phunkhang P."/>
            <person name="Piqani B."/>
            <person name="Purcell S."/>
            <person name="Rachupka T."/>
            <person name="Ramasamy U."/>
            <person name="Rameau R."/>
            <person name="Ray V."/>
            <person name="Raymond C."/>
            <person name="Retta R."/>
            <person name="Richardson S."/>
            <person name="Rise C."/>
            <person name="Rodriguez J."/>
            <person name="Rogers J."/>
            <person name="Rogov P."/>
            <person name="Rutman M."/>
            <person name="Schupbach R."/>
            <person name="Seaman C."/>
            <person name="Settipalli S."/>
            <person name="Sharpe T."/>
            <person name="Sheridan J."/>
            <person name="Sherpa N."/>
            <person name="Shi J."/>
            <person name="Smirnov S."/>
            <person name="Smith C."/>
            <person name="Sougnez C."/>
            <person name="Spencer B."/>
            <person name="Stalker J."/>
            <person name="Stange-thomann N."/>
            <person name="Stavropoulos S."/>
            <person name="Stetson K."/>
            <person name="Stone C."/>
            <person name="Stone S."/>
            <person name="Stubbs M."/>
            <person name="Talamas J."/>
            <person name="Tchuinga P."/>
            <person name="Tenzing P."/>
            <person name="Tesfaye S."/>
            <person name="Theodore J."/>
            <person name="Thoulutsang Y."/>
            <person name="Topham K."/>
            <person name="Towey S."/>
            <person name="Tsamla T."/>
            <person name="Tsomo N."/>
            <person name="Vallee D."/>
            <person name="Vassiliev H."/>
            <person name="Venkataraman V."/>
            <person name="Vinson J."/>
            <person name="Vo A."/>
            <person name="Wade C."/>
            <person name="Wang S."/>
            <person name="Wangchuk T."/>
            <person name="Wangdi T."/>
            <person name="Whittaker C."/>
            <person name="Wilkinson J."/>
            <person name="Wu Y."/>
            <person name="Wyman D."/>
            <person name="Yadav S."/>
            <person name="Yang S."/>
            <person name="Yang X."/>
            <person name="Yeager S."/>
            <person name="Yee E."/>
            <person name="Young G."/>
            <person name="Zainoun J."/>
            <person name="Zembeck L."/>
            <person name="Zimmer A."/>
            <person name="Zody M."/>
            <person name="Lander E."/>
        </authorList>
    </citation>
    <scope>NUCLEOTIDE SEQUENCE [LARGE SCALE GENOMIC DNA]</scope>
</reference>
<dbReference type="Proteomes" id="UP000007875">
    <property type="component" value="Unassembled WGS sequence"/>
</dbReference>
<dbReference type="InterPro" id="IPR045004">
    <property type="entry name" value="ECH_dom"/>
</dbReference>
<dbReference type="GO" id="GO:0003860">
    <property type="term" value="F:3-hydroxyisobutyryl-CoA hydrolase activity"/>
    <property type="evidence" value="ECO:0007669"/>
    <property type="project" value="UniProtKB-EC"/>
</dbReference>
<dbReference type="CDD" id="cd06558">
    <property type="entry name" value="crotonase-like"/>
    <property type="match status" value="1"/>
</dbReference>
<dbReference type="SUPFAM" id="SSF52096">
    <property type="entry name" value="ClpP/crotonase"/>
    <property type="match status" value="1"/>
</dbReference>
<evidence type="ECO:0000256" key="2">
    <source>
        <dbReference type="ARBA" id="ARBA00011915"/>
    </source>
</evidence>
<evidence type="ECO:0000256" key="4">
    <source>
        <dbReference type="ARBA" id="ARBA00023098"/>
    </source>
</evidence>
<dbReference type="InterPro" id="IPR029045">
    <property type="entry name" value="ClpP/crotonase-like_dom_sf"/>
</dbReference>
<dbReference type="eggNOG" id="KOG1682">
    <property type="taxonomic scope" value="Eukaryota"/>
</dbReference>
<evidence type="ECO:0000259" key="5">
    <source>
        <dbReference type="Pfam" id="PF16113"/>
    </source>
</evidence>
<dbReference type="STRING" id="51511.ENSCSAVP00000014093"/>
<dbReference type="AlphaFoldDB" id="H2Z928"/>
<dbReference type="Gene3D" id="3.90.226.10">
    <property type="entry name" value="2-enoyl-CoA Hydratase, Chain A, domain 1"/>
    <property type="match status" value="1"/>
</dbReference>